<dbReference type="RefSeq" id="WP_092874021.1">
    <property type="nucleotide sequence ID" value="NZ_FOJY01000020.1"/>
</dbReference>
<dbReference type="InterPro" id="IPR015856">
    <property type="entry name" value="ABC_transpr_CbiO/EcfA_su"/>
</dbReference>
<dbReference type="InterPro" id="IPR003439">
    <property type="entry name" value="ABC_transporter-like_ATP-bd"/>
</dbReference>
<dbReference type="InterPro" id="IPR017871">
    <property type="entry name" value="ABC_transporter-like_CS"/>
</dbReference>
<organism evidence="10 11">
    <name type="scientific">Acetitomaculum ruminis DSM 5522</name>
    <dbReference type="NCBI Taxonomy" id="1120918"/>
    <lineage>
        <taxon>Bacteria</taxon>
        <taxon>Bacillati</taxon>
        <taxon>Bacillota</taxon>
        <taxon>Clostridia</taxon>
        <taxon>Lachnospirales</taxon>
        <taxon>Lachnospiraceae</taxon>
        <taxon>Acetitomaculum</taxon>
    </lineage>
</organism>
<dbReference type="SMART" id="SM00382">
    <property type="entry name" value="AAA"/>
    <property type="match status" value="1"/>
</dbReference>
<dbReference type="Gene3D" id="3.40.50.300">
    <property type="entry name" value="P-loop containing nucleotide triphosphate hydrolases"/>
    <property type="match status" value="1"/>
</dbReference>
<dbReference type="PROSITE" id="PS50893">
    <property type="entry name" value="ABC_TRANSPORTER_2"/>
    <property type="match status" value="1"/>
</dbReference>
<name>A0A1I1A1H8_9FIRM</name>
<evidence type="ECO:0000256" key="5">
    <source>
        <dbReference type="ARBA" id="ARBA00022741"/>
    </source>
</evidence>
<gene>
    <name evidence="10" type="ORF">SAMN05216249_1205</name>
</gene>
<dbReference type="GO" id="GO:0042626">
    <property type="term" value="F:ATPase-coupled transmembrane transporter activity"/>
    <property type="evidence" value="ECO:0007669"/>
    <property type="project" value="TreeGrafter"/>
</dbReference>
<keyword evidence="7" id="KW-1278">Translocase</keyword>
<sequence length="226" mass="25433">MIELENVCYAYGKEIALRNVNLKVSKGESLVIKGPNGCGKSTLIKLLNGIIFPTMGKYTYKGHEINEKSLKDNKFAKWFHQQMGYVFQNADNQLFCASVEEEIAFGPSQMGLSQEEVIQRTKDCMNLFGLEKLSKRPPYHLSGGEKRKVSLACILSMNPEVLVLDEPLAGLDEKTQAMLISFLKSFHNAGKTLIIITHNNELANELADRIVIMKESHDFNTEFSLK</sequence>
<evidence type="ECO:0000313" key="10">
    <source>
        <dbReference type="EMBL" id="SFB31727.1"/>
    </source>
</evidence>
<evidence type="ECO:0000256" key="1">
    <source>
        <dbReference type="ARBA" id="ARBA00004202"/>
    </source>
</evidence>
<dbReference type="GO" id="GO:0005524">
    <property type="term" value="F:ATP binding"/>
    <property type="evidence" value="ECO:0007669"/>
    <property type="project" value="UniProtKB-KW"/>
</dbReference>
<dbReference type="PROSITE" id="PS00211">
    <property type="entry name" value="ABC_TRANSPORTER_1"/>
    <property type="match status" value="1"/>
</dbReference>
<keyword evidence="8" id="KW-0472">Membrane</keyword>
<reference evidence="10 11" key="1">
    <citation type="submission" date="2016-10" db="EMBL/GenBank/DDBJ databases">
        <authorList>
            <person name="de Groot N.N."/>
        </authorList>
    </citation>
    <scope>NUCLEOTIDE SEQUENCE [LARGE SCALE GENOMIC DNA]</scope>
    <source>
        <strain evidence="10 11">DSM 5522</strain>
    </source>
</reference>
<dbReference type="FunFam" id="3.40.50.300:FF:000224">
    <property type="entry name" value="Energy-coupling factor transporter ATP-binding protein EcfA"/>
    <property type="match status" value="1"/>
</dbReference>
<evidence type="ECO:0000259" key="9">
    <source>
        <dbReference type="PROSITE" id="PS50893"/>
    </source>
</evidence>
<dbReference type="PANTHER" id="PTHR43553:SF27">
    <property type="entry name" value="ENERGY-COUPLING FACTOR TRANSPORTER ATP-BINDING PROTEIN ECFA2"/>
    <property type="match status" value="1"/>
</dbReference>
<dbReference type="GO" id="GO:0043190">
    <property type="term" value="C:ATP-binding cassette (ABC) transporter complex"/>
    <property type="evidence" value="ECO:0007669"/>
    <property type="project" value="TreeGrafter"/>
</dbReference>
<dbReference type="OrthoDB" id="9784332at2"/>
<dbReference type="EMBL" id="FOJY01000020">
    <property type="protein sequence ID" value="SFB31727.1"/>
    <property type="molecule type" value="Genomic_DNA"/>
</dbReference>
<keyword evidence="3" id="KW-0813">Transport</keyword>
<dbReference type="Pfam" id="PF00005">
    <property type="entry name" value="ABC_tran"/>
    <property type="match status" value="1"/>
</dbReference>
<dbReference type="GO" id="GO:0016887">
    <property type="term" value="F:ATP hydrolysis activity"/>
    <property type="evidence" value="ECO:0007669"/>
    <property type="project" value="InterPro"/>
</dbReference>
<comment type="similarity">
    <text evidence="2">Belongs to the ABC transporter superfamily.</text>
</comment>
<dbReference type="InterPro" id="IPR027417">
    <property type="entry name" value="P-loop_NTPase"/>
</dbReference>
<comment type="subcellular location">
    <subcellularLocation>
        <location evidence="1">Cell membrane</location>
        <topology evidence="1">Peripheral membrane protein</topology>
    </subcellularLocation>
</comment>
<dbReference type="Proteomes" id="UP000198838">
    <property type="component" value="Unassembled WGS sequence"/>
</dbReference>
<keyword evidence="5" id="KW-0547">Nucleotide-binding</keyword>
<feature type="domain" description="ABC transporter" evidence="9">
    <location>
        <begin position="2"/>
        <end position="224"/>
    </location>
</feature>
<dbReference type="SUPFAM" id="SSF52540">
    <property type="entry name" value="P-loop containing nucleoside triphosphate hydrolases"/>
    <property type="match status" value="1"/>
</dbReference>
<dbReference type="InterPro" id="IPR003593">
    <property type="entry name" value="AAA+_ATPase"/>
</dbReference>
<keyword evidence="4" id="KW-1003">Cell membrane</keyword>
<dbReference type="InterPro" id="IPR050095">
    <property type="entry name" value="ECF_ABC_transporter_ATP-bd"/>
</dbReference>
<proteinExistence type="inferred from homology"/>
<dbReference type="AlphaFoldDB" id="A0A1I1A1H8"/>
<evidence type="ECO:0000256" key="8">
    <source>
        <dbReference type="ARBA" id="ARBA00023136"/>
    </source>
</evidence>
<evidence type="ECO:0000256" key="7">
    <source>
        <dbReference type="ARBA" id="ARBA00022967"/>
    </source>
</evidence>
<dbReference type="PANTHER" id="PTHR43553">
    <property type="entry name" value="HEAVY METAL TRANSPORTER"/>
    <property type="match status" value="1"/>
</dbReference>
<evidence type="ECO:0000256" key="6">
    <source>
        <dbReference type="ARBA" id="ARBA00022840"/>
    </source>
</evidence>
<evidence type="ECO:0000256" key="3">
    <source>
        <dbReference type="ARBA" id="ARBA00022448"/>
    </source>
</evidence>
<protein>
    <submittedName>
        <fullName evidence="10">Cobalt/nickel transport system ATP-binding protein</fullName>
    </submittedName>
</protein>
<evidence type="ECO:0000256" key="4">
    <source>
        <dbReference type="ARBA" id="ARBA00022475"/>
    </source>
</evidence>
<evidence type="ECO:0000313" key="11">
    <source>
        <dbReference type="Proteomes" id="UP000198838"/>
    </source>
</evidence>
<keyword evidence="6 10" id="KW-0067">ATP-binding</keyword>
<keyword evidence="11" id="KW-1185">Reference proteome</keyword>
<evidence type="ECO:0000256" key="2">
    <source>
        <dbReference type="ARBA" id="ARBA00005417"/>
    </source>
</evidence>
<dbReference type="STRING" id="1120918.SAMN05216249_1205"/>
<dbReference type="CDD" id="cd03225">
    <property type="entry name" value="ABC_cobalt_CbiO_domain1"/>
    <property type="match status" value="1"/>
</dbReference>
<accession>A0A1I1A1H8</accession>